<proteinExistence type="predicted"/>
<dbReference type="RefSeq" id="WP_169422345.1">
    <property type="nucleotide sequence ID" value="NZ_JABBFX010000004.1"/>
</dbReference>
<dbReference type="Proteomes" id="UP000541185">
    <property type="component" value="Unassembled WGS sequence"/>
</dbReference>
<comment type="caution">
    <text evidence="1">The sequence shown here is derived from an EMBL/GenBank/DDBJ whole genome shotgun (WGS) entry which is preliminary data.</text>
</comment>
<reference evidence="1 2" key="1">
    <citation type="submission" date="2020-04" db="EMBL/GenBank/DDBJ databases">
        <title>Ramlibacter sp. G-1-2-2 isolated from soil.</title>
        <authorList>
            <person name="Dahal R.H."/>
        </authorList>
    </citation>
    <scope>NUCLEOTIDE SEQUENCE [LARGE SCALE GENOMIC DNA]</scope>
    <source>
        <strain evidence="1 2">G-1-2-2</strain>
    </source>
</reference>
<evidence type="ECO:0000313" key="2">
    <source>
        <dbReference type="Proteomes" id="UP000541185"/>
    </source>
</evidence>
<name>A0A848HC44_9BURK</name>
<organism evidence="1 2">
    <name type="scientific">Ramlibacter agri</name>
    <dbReference type="NCBI Taxonomy" id="2728837"/>
    <lineage>
        <taxon>Bacteria</taxon>
        <taxon>Pseudomonadati</taxon>
        <taxon>Pseudomonadota</taxon>
        <taxon>Betaproteobacteria</taxon>
        <taxon>Burkholderiales</taxon>
        <taxon>Comamonadaceae</taxon>
        <taxon>Ramlibacter</taxon>
    </lineage>
</organism>
<sequence>MFYSEDLTWDTSIPDLTKHASIRMQQRGIRREDVDAALAYGRRIHAKGLTFFVIGEKEVRRYLDKGIDLAQMVGVQVLVSREGAVVTTYRSRDLHAIRVTPRAHRRARTKRPH</sequence>
<dbReference type="InterPro" id="IPR025354">
    <property type="entry name" value="DUF4258"/>
</dbReference>
<accession>A0A848HC44</accession>
<dbReference type="AlphaFoldDB" id="A0A848HC44"/>
<evidence type="ECO:0000313" key="1">
    <source>
        <dbReference type="EMBL" id="NML48027.1"/>
    </source>
</evidence>
<dbReference type="Pfam" id="PF14076">
    <property type="entry name" value="DUF4258"/>
    <property type="match status" value="1"/>
</dbReference>
<protein>
    <submittedName>
        <fullName evidence="1">DUF4258 domain-containing protein</fullName>
    </submittedName>
</protein>
<keyword evidence="2" id="KW-1185">Reference proteome</keyword>
<gene>
    <name evidence="1" type="ORF">HHL11_30040</name>
</gene>
<dbReference type="EMBL" id="JABBFX010000004">
    <property type="protein sequence ID" value="NML48027.1"/>
    <property type="molecule type" value="Genomic_DNA"/>
</dbReference>